<evidence type="ECO:0000256" key="1">
    <source>
        <dbReference type="SAM" id="Coils"/>
    </source>
</evidence>
<feature type="region of interest" description="Disordered" evidence="2">
    <location>
        <begin position="388"/>
        <end position="417"/>
    </location>
</feature>
<proteinExistence type="predicted"/>
<sequence>MIVPELPLQHEPVPNDMDHGPKVSSRKSSLRVRKRHLSLPPPSKGRKAAKRKFDMQPVPEEEVDESLSDDDHASSSSSSSSCFFSGSSDRPYPVATTVSDATSTSGDTPEFQYPYLDNGARLVMELEYVKQIHEQDKQFFNKEIRNLRMQLFETEATLQHRTEELEFVLQERESERWQMEELRVREREHWEKEFTRMKEGMDLEMRAVRKELDIKKKECSDAMDVLEEAQKELLGITGGQSLTVPSAEESRRTRRSSTGSGVSSCEDAPVSSKSSEQNHQHLTPHRPTTPTSRSPASSAGSLLTRYTTIPSRISSLRKQIVATEERFQTSYSAWSSENKYLRKMHQTQLKDVNDDLRKSREEVRNLAADNKKLHAKLNGLKDSLALSRRESQSAARRSREIQNIHLQVPPSSSPRNSLGLPVPISPAVAIHNSGAEDKVSVDEAMKLVQKLNTQIVETASALVKDLASLALGDSIDTAASLASTPPHSTQTQEAIWLLGGEELTSLLSFVPTPESSSTAGSTKDSNSCLKTLLQIGLTTWSAYHVHSWELGWNGSGAAGHTEGPTLSPPPSSSPPSSDGSSPLAAIYRKLKIVEDPAVATKWRSVTRSQIKFSSSAWTQALISSLFSILSYLGLTYTRPLTTLAQELQPLLSAVRSVREVLGESVVSKELEAVTVTPGARFDFRCMKDVSAGGAPSKGPRVSADGATDSSTLGRTSTARPKREIVVATCGLGLKEVSLEGFGRERLLALPQVLRERSFSDLLAPIC</sequence>
<feature type="region of interest" description="Disordered" evidence="2">
    <location>
        <begin position="237"/>
        <end position="303"/>
    </location>
</feature>
<protein>
    <submittedName>
        <fullName evidence="3">Uncharacterized protein</fullName>
    </submittedName>
</protein>
<feature type="compositionally biased region" description="Polar residues" evidence="2">
    <location>
        <begin position="271"/>
        <end position="281"/>
    </location>
</feature>
<feature type="non-terminal residue" evidence="3">
    <location>
        <position position="1"/>
    </location>
</feature>
<name>A0A9W8J4I3_9AGAR</name>
<feature type="compositionally biased region" description="Acidic residues" evidence="2">
    <location>
        <begin position="59"/>
        <end position="68"/>
    </location>
</feature>
<feature type="compositionally biased region" description="Low complexity" evidence="2">
    <location>
        <begin position="285"/>
        <end position="299"/>
    </location>
</feature>
<feature type="region of interest" description="Disordered" evidence="2">
    <location>
        <begin position="559"/>
        <end position="581"/>
    </location>
</feature>
<dbReference type="Proteomes" id="UP001140091">
    <property type="component" value="Unassembled WGS sequence"/>
</dbReference>
<dbReference type="EMBL" id="JANBPK010000942">
    <property type="protein sequence ID" value="KAJ2928080.1"/>
    <property type="molecule type" value="Genomic_DNA"/>
</dbReference>
<dbReference type="OrthoDB" id="2905408at2759"/>
<evidence type="ECO:0000313" key="4">
    <source>
        <dbReference type="Proteomes" id="UP001140091"/>
    </source>
</evidence>
<feature type="compositionally biased region" description="Low complexity" evidence="2">
    <location>
        <begin position="74"/>
        <end position="88"/>
    </location>
</feature>
<keyword evidence="1" id="KW-0175">Coiled coil</keyword>
<accession>A0A9W8J4I3</accession>
<dbReference type="AlphaFoldDB" id="A0A9W8J4I3"/>
<feature type="compositionally biased region" description="Polar residues" evidence="2">
    <location>
        <begin position="707"/>
        <end position="716"/>
    </location>
</feature>
<comment type="caution">
    <text evidence="3">The sequence shown here is derived from an EMBL/GenBank/DDBJ whole genome shotgun (WGS) entry which is preliminary data.</text>
</comment>
<feature type="compositionally biased region" description="Basic residues" evidence="2">
    <location>
        <begin position="24"/>
        <end position="37"/>
    </location>
</feature>
<keyword evidence="4" id="KW-1185">Reference proteome</keyword>
<feature type="compositionally biased region" description="Basic and acidic residues" evidence="2">
    <location>
        <begin position="388"/>
        <end position="402"/>
    </location>
</feature>
<organism evidence="3 4">
    <name type="scientific">Candolleomyces eurysporus</name>
    <dbReference type="NCBI Taxonomy" id="2828524"/>
    <lineage>
        <taxon>Eukaryota</taxon>
        <taxon>Fungi</taxon>
        <taxon>Dikarya</taxon>
        <taxon>Basidiomycota</taxon>
        <taxon>Agaricomycotina</taxon>
        <taxon>Agaricomycetes</taxon>
        <taxon>Agaricomycetidae</taxon>
        <taxon>Agaricales</taxon>
        <taxon>Agaricineae</taxon>
        <taxon>Psathyrellaceae</taxon>
        <taxon>Candolleomyces</taxon>
    </lineage>
</organism>
<evidence type="ECO:0000313" key="3">
    <source>
        <dbReference type="EMBL" id="KAJ2928080.1"/>
    </source>
</evidence>
<evidence type="ECO:0000256" key="2">
    <source>
        <dbReference type="SAM" id="MobiDB-lite"/>
    </source>
</evidence>
<feature type="region of interest" description="Disordered" evidence="2">
    <location>
        <begin position="1"/>
        <end position="88"/>
    </location>
</feature>
<reference evidence="3" key="1">
    <citation type="submission" date="2022-06" db="EMBL/GenBank/DDBJ databases">
        <title>Genome Sequence of Candolleomyces eurysporus.</title>
        <authorList>
            <person name="Buettner E."/>
        </authorList>
    </citation>
    <scope>NUCLEOTIDE SEQUENCE</scope>
    <source>
        <strain evidence="3">VTCC 930004</strain>
    </source>
</reference>
<feature type="coiled-coil region" evidence="1">
    <location>
        <begin position="342"/>
        <end position="383"/>
    </location>
</feature>
<gene>
    <name evidence="3" type="ORF">H1R20_g9018</name>
</gene>
<feature type="region of interest" description="Disordered" evidence="2">
    <location>
        <begin position="691"/>
        <end position="716"/>
    </location>
</feature>